<keyword evidence="1" id="KW-0732">Signal</keyword>
<reference evidence="2 3" key="1">
    <citation type="submission" date="2016-05" db="EMBL/GenBank/DDBJ databases">
        <title>Comparative analysis of secretome profiles of manganese(II)-oxidizing ascomycete fungi.</title>
        <authorList>
            <consortium name="DOE Joint Genome Institute"/>
            <person name="Zeiner C.A."/>
            <person name="Purvine S.O."/>
            <person name="Zink E.M."/>
            <person name="Wu S."/>
            <person name="Pasa-Tolic L."/>
            <person name="Chaput D.L."/>
            <person name="Haridas S."/>
            <person name="Grigoriev I.V."/>
            <person name="Santelli C.M."/>
            <person name="Hansel C.M."/>
        </authorList>
    </citation>
    <scope>NUCLEOTIDE SEQUENCE [LARGE SCALE GENOMIC DNA]</scope>
    <source>
        <strain evidence="2 3">AP3s5-JAC2a</strain>
    </source>
</reference>
<evidence type="ECO:0000313" key="2">
    <source>
        <dbReference type="EMBL" id="OAG12280.1"/>
    </source>
</evidence>
<proteinExistence type="predicted"/>
<dbReference type="RefSeq" id="XP_018042645.1">
    <property type="nucleotide sequence ID" value="XM_018188041.1"/>
</dbReference>
<feature type="signal peptide" evidence="1">
    <location>
        <begin position="1"/>
        <end position="18"/>
    </location>
</feature>
<accession>A0A177CZK5</accession>
<evidence type="ECO:0008006" key="4">
    <source>
        <dbReference type="Google" id="ProtNLM"/>
    </source>
</evidence>
<dbReference type="EMBL" id="KV441548">
    <property type="protein sequence ID" value="OAG12280.1"/>
    <property type="molecule type" value="Genomic_DNA"/>
</dbReference>
<dbReference type="AlphaFoldDB" id="A0A177CZK5"/>
<organism evidence="2 3">
    <name type="scientific">Paraphaeosphaeria sporulosa</name>
    <dbReference type="NCBI Taxonomy" id="1460663"/>
    <lineage>
        <taxon>Eukaryota</taxon>
        <taxon>Fungi</taxon>
        <taxon>Dikarya</taxon>
        <taxon>Ascomycota</taxon>
        <taxon>Pezizomycotina</taxon>
        <taxon>Dothideomycetes</taxon>
        <taxon>Pleosporomycetidae</taxon>
        <taxon>Pleosporales</taxon>
        <taxon>Massarineae</taxon>
        <taxon>Didymosphaeriaceae</taxon>
        <taxon>Paraphaeosphaeria</taxon>
    </lineage>
</organism>
<dbReference type="GeneID" id="28771527"/>
<keyword evidence="3" id="KW-1185">Reference proteome</keyword>
<protein>
    <recommendedName>
        <fullName evidence="4">Secreted protein</fullName>
    </recommendedName>
</protein>
<evidence type="ECO:0000313" key="3">
    <source>
        <dbReference type="Proteomes" id="UP000077069"/>
    </source>
</evidence>
<name>A0A177CZK5_9PLEO</name>
<feature type="chain" id="PRO_5008058799" description="Secreted protein" evidence="1">
    <location>
        <begin position="19"/>
        <end position="262"/>
    </location>
</feature>
<evidence type="ECO:0000256" key="1">
    <source>
        <dbReference type="SAM" id="SignalP"/>
    </source>
</evidence>
<dbReference type="Proteomes" id="UP000077069">
    <property type="component" value="Unassembled WGS sequence"/>
</dbReference>
<dbReference type="OrthoDB" id="10661187at2759"/>
<dbReference type="InParanoid" id="A0A177CZK5"/>
<sequence length="262" mass="28716">MRAGVLVVLVFLSREGHCSDIVLVALEQVGGGCRHTMRSPQHSKGERKPETGVRPILPLVLSLVLALRPYLSMVAMAQCAQVPGRAIANSISSGSSKRAGMVPETHCPHKDAMDKSGAQDAATHTEIAQSRGERPLTCRLRVSLTQQAVPRCSREVDMSSRGPVASDNSVLTCDQSTQHRTARCDDCRAHRASQPQWLFRTIGCCSQVVQPQLACSWSVGAHVRLYLARTSHCDVYLDFQWLLIFANLINLTPRISRFCCGL</sequence>
<gene>
    <name evidence="2" type="ORF">CC84DRAFT_98167</name>
</gene>